<evidence type="ECO:0000313" key="3">
    <source>
        <dbReference type="EMBL" id="EEU35101.1"/>
    </source>
</evidence>
<accession>C7ZLP6</accession>
<organism evidence="3 4">
    <name type="scientific">Fusarium vanettenii (strain ATCC MYA-4622 / CBS 123669 / FGSC 9596 / NRRL 45880 / 77-13-4)</name>
    <name type="common">Fusarium solani subsp. pisi</name>
    <dbReference type="NCBI Taxonomy" id="660122"/>
    <lineage>
        <taxon>Eukaryota</taxon>
        <taxon>Fungi</taxon>
        <taxon>Dikarya</taxon>
        <taxon>Ascomycota</taxon>
        <taxon>Pezizomycotina</taxon>
        <taxon>Sordariomycetes</taxon>
        <taxon>Hypocreomycetidae</taxon>
        <taxon>Hypocreales</taxon>
        <taxon>Nectriaceae</taxon>
        <taxon>Fusarium</taxon>
        <taxon>Fusarium solani species complex</taxon>
        <taxon>Fusarium vanettenii</taxon>
    </lineage>
</organism>
<dbReference type="PANTHER" id="PTHR34502">
    <property type="entry name" value="DUF6594 DOMAIN-CONTAINING PROTEIN-RELATED"/>
    <property type="match status" value="1"/>
</dbReference>
<feature type="transmembrane region" description="Helical" evidence="1">
    <location>
        <begin position="248"/>
        <end position="265"/>
    </location>
</feature>
<keyword evidence="1" id="KW-0812">Transmembrane</keyword>
<dbReference type="PANTHER" id="PTHR34502:SF3">
    <property type="entry name" value="DUF6594 DOMAIN-CONTAINING PROTEIN"/>
    <property type="match status" value="1"/>
</dbReference>
<name>C7ZLP6_FUSV7</name>
<dbReference type="EMBL" id="GG698946">
    <property type="protein sequence ID" value="EEU35101.1"/>
    <property type="molecule type" value="Genomic_DNA"/>
</dbReference>
<dbReference type="AlphaFoldDB" id="C7ZLP6"/>
<keyword evidence="1" id="KW-1133">Transmembrane helix</keyword>
<keyword evidence="1" id="KW-0472">Membrane</keyword>
<dbReference type="KEGG" id="nhe:NECHADRAFT_82461"/>
<evidence type="ECO:0000256" key="1">
    <source>
        <dbReference type="SAM" id="Phobius"/>
    </source>
</evidence>
<evidence type="ECO:0000313" key="4">
    <source>
        <dbReference type="Proteomes" id="UP000005206"/>
    </source>
</evidence>
<dbReference type="InParanoid" id="C7ZLP6"/>
<dbReference type="Pfam" id="PF20237">
    <property type="entry name" value="DUF6594"/>
    <property type="match status" value="1"/>
</dbReference>
<protein>
    <recommendedName>
        <fullName evidence="2">DUF6594 domain-containing protein</fullName>
    </recommendedName>
</protein>
<keyword evidence="4" id="KW-1185">Reference proteome</keyword>
<sequence length="294" mass="33416">MTWAACSQPSRRWSFPMLTRTLTRRLTFSSNTAEVSEKYQRPQVEDFPRGYPQFTALMAADESFQVFRRFSNTRTRLLLLSQSRVSQLELELSKLDRDETSPIFLASSQRDKNPERQRVLSELREALKEYDELIVRNMQVSANRSAHPHDVQSLLNWNLANGCISRADMDFLSHRDDLICLSPPRDGLVLWLERHVSEKLLLWTKRVHIYARGRADLLARLVLGPLMVTLVLTPVVICHVVDSLTARLAIVIVSTCFFLTVLSVLTGGKVLDLTVAGATYESHSMALNRALTGC</sequence>
<dbReference type="GeneID" id="9679243"/>
<dbReference type="Proteomes" id="UP000005206">
    <property type="component" value="Chromosome 7"/>
</dbReference>
<evidence type="ECO:0000259" key="2">
    <source>
        <dbReference type="Pfam" id="PF20237"/>
    </source>
</evidence>
<dbReference type="eggNOG" id="ENOG502SNT3">
    <property type="taxonomic scope" value="Eukaryota"/>
</dbReference>
<proteinExistence type="predicted"/>
<dbReference type="HOGENOM" id="CLU_051118_3_2_1"/>
<dbReference type="OrthoDB" id="3533814at2759"/>
<reference evidence="3 4" key="1">
    <citation type="journal article" date="2009" name="PLoS Genet.">
        <title>The genome of Nectria haematococca: contribution of supernumerary chromosomes to gene expansion.</title>
        <authorList>
            <person name="Coleman J.J."/>
            <person name="Rounsley S.D."/>
            <person name="Rodriguez-Carres M."/>
            <person name="Kuo A."/>
            <person name="Wasmann C.C."/>
            <person name="Grimwood J."/>
            <person name="Schmutz J."/>
            <person name="Taga M."/>
            <person name="White G.J."/>
            <person name="Zhou S."/>
            <person name="Schwartz D.C."/>
            <person name="Freitag M."/>
            <person name="Ma L.J."/>
            <person name="Danchin E.G."/>
            <person name="Henrissat B."/>
            <person name="Coutinho P.M."/>
            <person name="Nelson D.R."/>
            <person name="Straney D."/>
            <person name="Napoli C.A."/>
            <person name="Barker B.M."/>
            <person name="Gribskov M."/>
            <person name="Rep M."/>
            <person name="Kroken S."/>
            <person name="Molnar I."/>
            <person name="Rensing C."/>
            <person name="Kennell J.C."/>
            <person name="Zamora J."/>
            <person name="Farman M.L."/>
            <person name="Selker E.U."/>
            <person name="Salamov A."/>
            <person name="Shapiro H."/>
            <person name="Pangilinan J."/>
            <person name="Lindquist E."/>
            <person name="Lamers C."/>
            <person name="Grigoriev I.V."/>
            <person name="Geiser D.M."/>
            <person name="Covert S.F."/>
            <person name="Temporini E."/>
            <person name="Vanetten H.D."/>
        </authorList>
    </citation>
    <scope>NUCLEOTIDE SEQUENCE [LARGE SCALE GENOMIC DNA]</scope>
    <source>
        <strain evidence="4">ATCC MYA-4622 / CBS 123669 / FGSC 9596 / NRRL 45880 / 77-13-4</strain>
    </source>
</reference>
<gene>
    <name evidence="3" type="ORF">NECHADRAFT_82461</name>
</gene>
<dbReference type="RefSeq" id="XP_003040814.1">
    <property type="nucleotide sequence ID" value="XM_003040768.1"/>
</dbReference>
<dbReference type="OMA" id="WANAISR"/>
<feature type="transmembrane region" description="Helical" evidence="1">
    <location>
        <begin position="217"/>
        <end position="241"/>
    </location>
</feature>
<feature type="domain" description="DUF6594" evidence="2">
    <location>
        <begin position="51"/>
        <end position="280"/>
    </location>
</feature>
<dbReference type="InterPro" id="IPR046529">
    <property type="entry name" value="DUF6594"/>
</dbReference>
<dbReference type="VEuPathDB" id="FungiDB:NECHADRAFT_82461"/>